<keyword evidence="3" id="KW-1185">Reference proteome</keyword>
<comment type="caution">
    <text evidence="2">The sequence shown here is derived from an EMBL/GenBank/DDBJ whole genome shotgun (WGS) entry which is preliminary data.</text>
</comment>
<keyword evidence="1" id="KW-0732">Signal</keyword>
<sequence length="91" mass="9648">MIKRRAYLFILLFAAFFKAEAQTADLRLLQSINGPAATADHAWANVSKVTGVVSMLAPVTMLTVGLANNDKELTVKAFETAGAVIIAKGLA</sequence>
<gene>
    <name evidence="2" type="ORF">ACFSYC_10995</name>
</gene>
<dbReference type="Proteomes" id="UP001597601">
    <property type="component" value="Unassembled WGS sequence"/>
</dbReference>
<feature type="signal peptide" evidence="1">
    <location>
        <begin position="1"/>
        <end position="21"/>
    </location>
</feature>
<dbReference type="EMBL" id="JBHUON010000011">
    <property type="protein sequence ID" value="MFD2865213.1"/>
    <property type="molecule type" value="Genomic_DNA"/>
</dbReference>
<name>A0ABW5XT69_9SPHI</name>
<protein>
    <submittedName>
        <fullName evidence="2">Uncharacterized protein</fullName>
    </submittedName>
</protein>
<dbReference type="RefSeq" id="WP_377127129.1">
    <property type="nucleotide sequence ID" value="NZ_JBHUON010000011.1"/>
</dbReference>
<proteinExistence type="predicted"/>
<accession>A0ABW5XT69</accession>
<evidence type="ECO:0000256" key="1">
    <source>
        <dbReference type="SAM" id="SignalP"/>
    </source>
</evidence>
<organism evidence="2 3">
    <name type="scientific">Mucilaginibacter antarcticus</name>
    <dbReference type="NCBI Taxonomy" id="1855725"/>
    <lineage>
        <taxon>Bacteria</taxon>
        <taxon>Pseudomonadati</taxon>
        <taxon>Bacteroidota</taxon>
        <taxon>Sphingobacteriia</taxon>
        <taxon>Sphingobacteriales</taxon>
        <taxon>Sphingobacteriaceae</taxon>
        <taxon>Mucilaginibacter</taxon>
    </lineage>
</organism>
<evidence type="ECO:0000313" key="3">
    <source>
        <dbReference type="Proteomes" id="UP001597601"/>
    </source>
</evidence>
<reference evidence="3" key="1">
    <citation type="journal article" date="2019" name="Int. J. Syst. Evol. Microbiol.">
        <title>The Global Catalogue of Microorganisms (GCM) 10K type strain sequencing project: providing services to taxonomists for standard genome sequencing and annotation.</title>
        <authorList>
            <consortium name="The Broad Institute Genomics Platform"/>
            <consortium name="The Broad Institute Genome Sequencing Center for Infectious Disease"/>
            <person name="Wu L."/>
            <person name="Ma J."/>
        </authorList>
    </citation>
    <scope>NUCLEOTIDE SEQUENCE [LARGE SCALE GENOMIC DNA]</scope>
    <source>
        <strain evidence="3">KCTC 52232</strain>
    </source>
</reference>
<feature type="chain" id="PRO_5047109486" evidence="1">
    <location>
        <begin position="22"/>
        <end position="91"/>
    </location>
</feature>
<evidence type="ECO:0000313" key="2">
    <source>
        <dbReference type="EMBL" id="MFD2865213.1"/>
    </source>
</evidence>